<dbReference type="AlphaFoldDB" id="A0A6N3C5U8"/>
<feature type="transmembrane region" description="Helical" evidence="1">
    <location>
        <begin position="50"/>
        <end position="71"/>
    </location>
</feature>
<evidence type="ECO:0000313" key="2">
    <source>
        <dbReference type="EMBL" id="VYU10714.1"/>
    </source>
</evidence>
<name>A0A6N3C5U8_FINMA</name>
<evidence type="ECO:0000256" key="1">
    <source>
        <dbReference type="SAM" id="Phobius"/>
    </source>
</evidence>
<feature type="transmembrane region" description="Helical" evidence="1">
    <location>
        <begin position="148"/>
        <end position="170"/>
    </location>
</feature>
<keyword evidence="1" id="KW-0472">Membrane</keyword>
<protein>
    <submittedName>
        <fullName evidence="2">Uncharacterized protein</fullName>
    </submittedName>
</protein>
<keyword evidence="1" id="KW-0812">Transmembrane</keyword>
<proteinExistence type="predicted"/>
<sequence>MYDGVSLSAAVCSGAFCVAVAVIVALPAVISVPGAVDQVGFSYPSFAVTVGYLSAVNFVPIFTSYTLLFAMSFTPSPFLNVTLTYPSGVGASGLFVLSMISSKVAFAVNLKYPLLLYPGLSISIIRFSGVHVTGALYPSSNVTCGKSVSLNVIPGLTYVVPVVLTSFTPVEATNLTSILSLGKSSLLGEFGSLGSIVTMWSLTVNICFGTSMKEPSVNVTFNVPSDFPASLEFLPPLSVIVAASSNFLTASELLPSAGITP</sequence>
<feature type="transmembrane region" description="Helical" evidence="1">
    <location>
        <begin position="114"/>
        <end position="136"/>
    </location>
</feature>
<dbReference type="EMBL" id="CACRTP010000015">
    <property type="protein sequence ID" value="VYU10714.1"/>
    <property type="molecule type" value="Genomic_DNA"/>
</dbReference>
<organism evidence="2">
    <name type="scientific">Finegoldia magna</name>
    <name type="common">Peptostreptococcus magnus</name>
    <dbReference type="NCBI Taxonomy" id="1260"/>
    <lineage>
        <taxon>Bacteria</taxon>
        <taxon>Bacillati</taxon>
        <taxon>Bacillota</taxon>
        <taxon>Tissierellia</taxon>
        <taxon>Tissierellales</taxon>
        <taxon>Peptoniphilaceae</taxon>
        <taxon>Finegoldia</taxon>
    </lineage>
</organism>
<feature type="transmembrane region" description="Helical" evidence="1">
    <location>
        <begin position="190"/>
        <end position="208"/>
    </location>
</feature>
<accession>A0A6N3C5U8</accession>
<feature type="transmembrane region" description="Helical" evidence="1">
    <location>
        <begin position="83"/>
        <end position="108"/>
    </location>
</feature>
<gene>
    <name evidence="2" type="ORF">FMLFYP121_01340</name>
</gene>
<keyword evidence="1" id="KW-1133">Transmembrane helix</keyword>
<reference evidence="2" key="1">
    <citation type="submission" date="2019-11" db="EMBL/GenBank/DDBJ databases">
        <authorList>
            <person name="Feng L."/>
        </authorList>
    </citation>
    <scope>NUCLEOTIDE SEQUENCE</scope>
    <source>
        <strain evidence="2">FmagnaLFYP121</strain>
    </source>
</reference>
<feature type="transmembrane region" description="Helical" evidence="1">
    <location>
        <begin position="7"/>
        <end position="30"/>
    </location>
</feature>